<dbReference type="EMBL" id="AMZH03026322">
    <property type="protein sequence ID" value="RRT34666.1"/>
    <property type="molecule type" value="Genomic_DNA"/>
</dbReference>
<proteinExistence type="predicted"/>
<sequence>MEMTISSLVASFGLCPDRVGGPKESLVSDLEENLRPSRVEWNWGQPRHGYFWPVSPSGSSGGLPSELLGSRPLLIITFSCYQRLDSYVLVGTLVQGVVEGHLGSKGRNVLRGIRAAIVMFQHRQSEIGRYRLVLYSGMNKDPTLELSSTSSLDLTNSLQTLSSPWLTWCSYSLTESIESEEMTSGSGGTRAISRESLVGYAAEAFGFFDVSLVRGRRGPSSSSCSPRIGIDWGTSGCGGCRGTLDGWDVCRGMLGYWDANICTNWGICRMMVCIIPANACTWWIRSKKASADTGGSSGFAIGGENPGSLSSLQ</sequence>
<dbReference type="Proteomes" id="UP000287651">
    <property type="component" value="Unassembled WGS sequence"/>
</dbReference>
<comment type="caution">
    <text evidence="1">The sequence shown here is derived from an EMBL/GenBank/DDBJ whole genome shotgun (WGS) entry which is preliminary data.</text>
</comment>
<evidence type="ECO:0000313" key="2">
    <source>
        <dbReference type="Proteomes" id="UP000287651"/>
    </source>
</evidence>
<protein>
    <submittedName>
        <fullName evidence="1">Uncharacterized protein</fullName>
    </submittedName>
</protein>
<organism evidence="1 2">
    <name type="scientific">Ensete ventricosum</name>
    <name type="common">Abyssinian banana</name>
    <name type="synonym">Musa ensete</name>
    <dbReference type="NCBI Taxonomy" id="4639"/>
    <lineage>
        <taxon>Eukaryota</taxon>
        <taxon>Viridiplantae</taxon>
        <taxon>Streptophyta</taxon>
        <taxon>Embryophyta</taxon>
        <taxon>Tracheophyta</taxon>
        <taxon>Spermatophyta</taxon>
        <taxon>Magnoliopsida</taxon>
        <taxon>Liliopsida</taxon>
        <taxon>Zingiberales</taxon>
        <taxon>Musaceae</taxon>
        <taxon>Ensete</taxon>
    </lineage>
</organism>
<accession>A0A426X5B2</accession>
<evidence type="ECO:0000313" key="1">
    <source>
        <dbReference type="EMBL" id="RRT34666.1"/>
    </source>
</evidence>
<gene>
    <name evidence="1" type="ORF">B296_00042566</name>
</gene>
<reference evidence="1 2" key="1">
    <citation type="journal article" date="2014" name="Agronomy (Basel)">
        <title>A Draft Genome Sequence for Ensete ventricosum, the Drought-Tolerant Tree Against Hunger.</title>
        <authorList>
            <person name="Harrison J."/>
            <person name="Moore K.A."/>
            <person name="Paszkiewicz K."/>
            <person name="Jones T."/>
            <person name="Grant M."/>
            <person name="Ambacheew D."/>
            <person name="Muzemil S."/>
            <person name="Studholme D.J."/>
        </authorList>
    </citation>
    <scope>NUCLEOTIDE SEQUENCE [LARGE SCALE GENOMIC DNA]</scope>
</reference>
<dbReference type="AlphaFoldDB" id="A0A426X5B2"/>
<name>A0A426X5B2_ENSVE</name>